<dbReference type="GO" id="GO:0008168">
    <property type="term" value="F:methyltransferase activity"/>
    <property type="evidence" value="ECO:0007669"/>
    <property type="project" value="UniProtKB-KW"/>
</dbReference>
<evidence type="ECO:0000256" key="1">
    <source>
        <dbReference type="ARBA" id="ARBA00004127"/>
    </source>
</evidence>
<reference evidence="6 7" key="1">
    <citation type="submission" date="2020-08" db="EMBL/GenBank/DDBJ databases">
        <title>Genomic Encyclopedia of Type Strains, Phase IV (KMG-IV): sequencing the most valuable type-strain genomes for metagenomic binning, comparative biology and taxonomic classification.</title>
        <authorList>
            <person name="Goeker M."/>
        </authorList>
    </citation>
    <scope>NUCLEOTIDE SEQUENCE [LARGE SCALE GENOMIC DNA]</scope>
    <source>
        <strain evidence="6 7">DSM 101806</strain>
    </source>
</reference>
<dbReference type="PANTHER" id="PTHR12714:SF24">
    <property type="entry name" value="SLR1182 PROTEIN"/>
    <property type="match status" value="1"/>
</dbReference>
<sequence length="157" mass="17069">MDVEQDSAGVKFAPAAAFIGTLVVGLALGKLLGSPDLPLNHASERGLGSLATLLGVGIMLSAVGLFRAAGTDPKPWKRTTALVTDGVYRWSRNPMYFGMALAYAGVTIWMDSLVTLLLLIPLILVIQREVIEREEAYLAAKFGERYLSYKSAVRRWI</sequence>
<keyword evidence="3 5" id="KW-1133">Transmembrane helix</keyword>
<comment type="subcellular location">
    <subcellularLocation>
        <location evidence="1">Endomembrane system</location>
        <topology evidence="1">Multi-pass membrane protein</topology>
    </subcellularLocation>
</comment>
<dbReference type="EMBL" id="JACIEH010000002">
    <property type="protein sequence ID" value="MBB4098507.1"/>
    <property type="molecule type" value="Genomic_DNA"/>
</dbReference>
<keyword evidence="2 5" id="KW-0812">Transmembrane</keyword>
<organism evidence="6 7">
    <name type="scientific">Sphingomonas kyeonggiensis</name>
    <dbReference type="NCBI Taxonomy" id="1268553"/>
    <lineage>
        <taxon>Bacteria</taxon>
        <taxon>Pseudomonadati</taxon>
        <taxon>Pseudomonadota</taxon>
        <taxon>Alphaproteobacteria</taxon>
        <taxon>Sphingomonadales</taxon>
        <taxon>Sphingomonadaceae</taxon>
        <taxon>Sphingomonas</taxon>
    </lineage>
</organism>
<keyword evidence="6" id="KW-0808">Transferase</keyword>
<gene>
    <name evidence="6" type="ORF">GGR46_002071</name>
</gene>
<dbReference type="GO" id="GO:0032259">
    <property type="term" value="P:methylation"/>
    <property type="evidence" value="ECO:0007669"/>
    <property type="project" value="UniProtKB-KW"/>
</dbReference>
<keyword evidence="4 5" id="KW-0472">Membrane</keyword>
<evidence type="ECO:0000256" key="3">
    <source>
        <dbReference type="ARBA" id="ARBA00022989"/>
    </source>
</evidence>
<evidence type="ECO:0000256" key="2">
    <source>
        <dbReference type="ARBA" id="ARBA00022692"/>
    </source>
</evidence>
<dbReference type="Proteomes" id="UP000557392">
    <property type="component" value="Unassembled WGS sequence"/>
</dbReference>
<dbReference type="InterPro" id="IPR007318">
    <property type="entry name" value="Phopholipid_MeTrfase"/>
</dbReference>
<comment type="caution">
    <text evidence="6">The sequence shown here is derived from an EMBL/GenBank/DDBJ whole genome shotgun (WGS) entry which is preliminary data.</text>
</comment>
<evidence type="ECO:0000256" key="5">
    <source>
        <dbReference type="SAM" id="Phobius"/>
    </source>
</evidence>
<name>A0A7W6JU06_9SPHN</name>
<dbReference type="AlphaFoldDB" id="A0A7W6JU06"/>
<feature type="transmembrane region" description="Helical" evidence="5">
    <location>
        <begin position="100"/>
        <end position="126"/>
    </location>
</feature>
<dbReference type="GO" id="GO:0012505">
    <property type="term" value="C:endomembrane system"/>
    <property type="evidence" value="ECO:0007669"/>
    <property type="project" value="UniProtKB-SubCell"/>
</dbReference>
<proteinExistence type="predicted"/>
<dbReference type="RefSeq" id="WP_183997355.1">
    <property type="nucleotide sequence ID" value="NZ_JACIEH010000002.1"/>
</dbReference>
<keyword evidence="7" id="KW-1185">Reference proteome</keyword>
<dbReference type="Gene3D" id="1.20.120.1630">
    <property type="match status" value="1"/>
</dbReference>
<evidence type="ECO:0000313" key="7">
    <source>
        <dbReference type="Proteomes" id="UP000557392"/>
    </source>
</evidence>
<dbReference type="PANTHER" id="PTHR12714">
    <property type="entry name" value="PROTEIN-S ISOPRENYLCYSTEINE O-METHYLTRANSFERASE"/>
    <property type="match status" value="1"/>
</dbReference>
<evidence type="ECO:0000256" key="4">
    <source>
        <dbReference type="ARBA" id="ARBA00023136"/>
    </source>
</evidence>
<evidence type="ECO:0000313" key="6">
    <source>
        <dbReference type="EMBL" id="MBB4098507.1"/>
    </source>
</evidence>
<protein>
    <submittedName>
        <fullName evidence="6">Protein-S-isoprenylcysteine O-methyltransferase Ste14</fullName>
    </submittedName>
</protein>
<feature type="transmembrane region" description="Helical" evidence="5">
    <location>
        <begin position="45"/>
        <end position="66"/>
    </location>
</feature>
<dbReference type="Pfam" id="PF04191">
    <property type="entry name" value="PEMT"/>
    <property type="match status" value="1"/>
</dbReference>
<feature type="transmembrane region" description="Helical" evidence="5">
    <location>
        <begin position="12"/>
        <end position="33"/>
    </location>
</feature>
<keyword evidence="6" id="KW-0489">Methyltransferase</keyword>
<accession>A0A7W6JU06</accession>